<dbReference type="AlphaFoldDB" id="A0A0N8GQA8"/>
<dbReference type="InterPro" id="IPR013985">
    <property type="entry name" value="Ald_Fedxn_OxRdtase_dom3"/>
</dbReference>
<sequence length="612" mass="66608">MYGRMLKVDLSRGDVAFSMLPRDYVEGFIGGSSLASRLLWDALNPQHNPLHPDNPLIFITGPMTGTGGPTTGRFTICGRSPQTGLWGESNIGGFVGPELRQAGIDVLWIIGRAPEPAYLYIHDENVTLRSARHVWGQADTYATQALLREEVGEPRARVACIGLAGENRVPMAGILSDHGRLAARTGMGALMGAKNLKAIVVRGTGKIPLARGDEYAKLRVASNKSLLEQNMTAVLRATGTSGAAEYLQFLGDMPQKYWTQATFEGAASISGSTMAETILTGTKACQGCVIACGREVEIVQGPYATKGKTKGPEYETICSFGSQLLVDDLAAITALGEVCDRLGLDSISAGNTLALAYLLFERGVITEKETEGWTLRWGDPSPCFVLLEKMARREGFGALLAQGTRALAAHFGMPELAVEVNGLEVPMHDPRAFSGQTLSYLTSPRGACHNQSDFFQVEMGGTLEEIGISLPERFRDEGKAGLVARHQHWRTVCNSLVTCYFAVVSPMTICELLNAALGLDWDVETMLRAGERGWNMKRLINLRLGLRPEYEKLPRLLLQPLPEGGQQGYVPDVEKLLSEYYVVSGWDRTTGWPTPEKLRSLGLDFVLRADVL</sequence>
<dbReference type="SMART" id="SM00790">
    <property type="entry name" value="AFOR_N"/>
    <property type="match status" value="1"/>
</dbReference>
<evidence type="ECO:0000256" key="8">
    <source>
        <dbReference type="ARBA" id="ARBA00049934"/>
    </source>
</evidence>
<dbReference type="PANTHER" id="PTHR30038:SF7">
    <property type="entry name" value="TUNGSTEN-CONTAINING GLYCERALDEHYDE-3-PHOSPHATE:FERREDOXIN OXIDOREDUCTASE"/>
    <property type="match status" value="1"/>
</dbReference>
<evidence type="ECO:0000313" key="11">
    <source>
        <dbReference type="Proteomes" id="UP000050544"/>
    </source>
</evidence>
<dbReference type="GO" id="GO:0051539">
    <property type="term" value="F:4 iron, 4 sulfur cluster binding"/>
    <property type="evidence" value="ECO:0007669"/>
    <property type="project" value="UniProtKB-KW"/>
</dbReference>
<evidence type="ECO:0000256" key="3">
    <source>
        <dbReference type="ARBA" id="ARBA00022485"/>
    </source>
</evidence>
<dbReference type="SUPFAM" id="SSF56228">
    <property type="entry name" value="Aldehyde ferredoxin oxidoreductase, N-terminal domain"/>
    <property type="match status" value="1"/>
</dbReference>
<evidence type="ECO:0000256" key="7">
    <source>
        <dbReference type="ARBA" id="ARBA00023014"/>
    </source>
</evidence>
<feature type="domain" description="Aldehyde ferredoxin oxidoreductase N-terminal" evidence="9">
    <location>
        <begin position="1"/>
        <end position="205"/>
    </location>
</feature>
<dbReference type="Gene3D" id="1.10.599.10">
    <property type="entry name" value="Aldehyde Ferredoxin Oxidoreductase Protein, subunit A, domain 3"/>
    <property type="match status" value="1"/>
</dbReference>
<reference evidence="10 11" key="1">
    <citation type="submission" date="2015-07" db="EMBL/GenBank/DDBJ databases">
        <title>Whole genome sequence of Thermanaerothrix daxensis DSM 23592.</title>
        <authorList>
            <person name="Hemp J."/>
            <person name="Ward L.M."/>
            <person name="Pace L.A."/>
            <person name="Fischer W.W."/>
        </authorList>
    </citation>
    <scope>NUCLEOTIDE SEQUENCE [LARGE SCALE GENOMIC DNA]</scope>
    <source>
        <strain evidence="10 11">GNS-1</strain>
    </source>
</reference>
<dbReference type="Proteomes" id="UP000050544">
    <property type="component" value="Unassembled WGS sequence"/>
</dbReference>
<dbReference type="SUPFAM" id="SSF48310">
    <property type="entry name" value="Aldehyde ferredoxin oxidoreductase, C-terminal domains"/>
    <property type="match status" value="1"/>
</dbReference>
<dbReference type="InterPro" id="IPR013983">
    <property type="entry name" value="Ald_Fedxn_OxRdtase_N"/>
</dbReference>
<dbReference type="GO" id="GO:0009055">
    <property type="term" value="F:electron transfer activity"/>
    <property type="evidence" value="ECO:0007669"/>
    <property type="project" value="InterPro"/>
</dbReference>
<dbReference type="RefSeq" id="WP_054521581.1">
    <property type="nucleotide sequence ID" value="NZ_LGKO01000004.1"/>
</dbReference>
<dbReference type="InterPro" id="IPR001203">
    <property type="entry name" value="OxRdtase_Ald_Fedxn_C"/>
</dbReference>
<dbReference type="Pfam" id="PF02730">
    <property type="entry name" value="AFOR_N"/>
    <property type="match status" value="1"/>
</dbReference>
<dbReference type="Gene3D" id="3.60.9.10">
    <property type="entry name" value="Aldehyde ferredoxin oxidoreductase, N-terminal domain"/>
    <property type="match status" value="1"/>
</dbReference>
<evidence type="ECO:0000256" key="5">
    <source>
        <dbReference type="ARBA" id="ARBA00023002"/>
    </source>
</evidence>
<evidence type="ECO:0000256" key="4">
    <source>
        <dbReference type="ARBA" id="ARBA00022723"/>
    </source>
</evidence>
<dbReference type="EMBL" id="LGKO01000004">
    <property type="protein sequence ID" value="KPL83178.1"/>
    <property type="molecule type" value="Genomic_DNA"/>
</dbReference>
<keyword evidence="6" id="KW-0408">Iron</keyword>
<dbReference type="OrthoDB" id="9763894at2"/>
<dbReference type="STRING" id="869279.SE15_07950"/>
<organism evidence="10 11">
    <name type="scientific">Thermanaerothrix daxensis</name>
    <dbReference type="NCBI Taxonomy" id="869279"/>
    <lineage>
        <taxon>Bacteria</taxon>
        <taxon>Bacillati</taxon>
        <taxon>Chloroflexota</taxon>
        <taxon>Anaerolineae</taxon>
        <taxon>Anaerolineales</taxon>
        <taxon>Anaerolineaceae</taxon>
        <taxon>Thermanaerothrix</taxon>
    </lineage>
</organism>
<dbReference type="Gene3D" id="1.10.569.10">
    <property type="entry name" value="Aldehyde Ferredoxin Oxidoreductase Protein, subunit A, domain 2"/>
    <property type="match status" value="1"/>
</dbReference>
<name>A0A0N8GQA8_9CHLR</name>
<comment type="similarity">
    <text evidence="2">Belongs to the AOR/FOR family.</text>
</comment>
<dbReference type="PANTHER" id="PTHR30038">
    <property type="entry name" value="ALDEHYDE FERREDOXIN OXIDOREDUCTASE"/>
    <property type="match status" value="1"/>
</dbReference>
<gene>
    <name evidence="10" type="ORF">SE15_07950</name>
</gene>
<protein>
    <recommendedName>
        <fullName evidence="9">Aldehyde ferredoxin oxidoreductase N-terminal domain-containing protein</fullName>
    </recommendedName>
</protein>
<evidence type="ECO:0000256" key="6">
    <source>
        <dbReference type="ARBA" id="ARBA00023004"/>
    </source>
</evidence>
<comment type="cofactor">
    <cofactor evidence="1">
        <name>[4Fe-4S] cluster</name>
        <dbReference type="ChEBI" id="CHEBI:49883"/>
    </cofactor>
</comment>
<accession>A0A0N8GQA8</accession>
<dbReference type="Pfam" id="PF01314">
    <property type="entry name" value="AFOR_C"/>
    <property type="match status" value="1"/>
</dbReference>
<evidence type="ECO:0000313" key="10">
    <source>
        <dbReference type="EMBL" id="KPL83178.1"/>
    </source>
</evidence>
<comment type="cofactor">
    <cofactor evidence="8">
        <name>tungstopterin</name>
        <dbReference type="ChEBI" id="CHEBI:30402"/>
    </cofactor>
</comment>
<dbReference type="InterPro" id="IPR051919">
    <property type="entry name" value="W-dependent_AOR"/>
</dbReference>
<dbReference type="GO" id="GO:0046872">
    <property type="term" value="F:metal ion binding"/>
    <property type="evidence" value="ECO:0007669"/>
    <property type="project" value="UniProtKB-KW"/>
</dbReference>
<comment type="caution">
    <text evidence="10">The sequence shown here is derived from an EMBL/GenBank/DDBJ whole genome shotgun (WGS) entry which is preliminary data.</text>
</comment>
<keyword evidence="4" id="KW-0479">Metal-binding</keyword>
<dbReference type="InterPro" id="IPR013984">
    <property type="entry name" value="Ald_Fedxn_OxRdtase_dom2"/>
</dbReference>
<evidence type="ECO:0000259" key="9">
    <source>
        <dbReference type="SMART" id="SM00790"/>
    </source>
</evidence>
<evidence type="ECO:0000256" key="2">
    <source>
        <dbReference type="ARBA" id="ARBA00011032"/>
    </source>
</evidence>
<dbReference type="InterPro" id="IPR036021">
    <property type="entry name" value="Tungsten_al_ferr_oxy-like_C"/>
</dbReference>
<keyword evidence="7" id="KW-0411">Iron-sulfur</keyword>
<keyword evidence="11" id="KW-1185">Reference proteome</keyword>
<dbReference type="GO" id="GO:0016625">
    <property type="term" value="F:oxidoreductase activity, acting on the aldehyde or oxo group of donors, iron-sulfur protein as acceptor"/>
    <property type="evidence" value="ECO:0007669"/>
    <property type="project" value="InterPro"/>
</dbReference>
<evidence type="ECO:0000256" key="1">
    <source>
        <dbReference type="ARBA" id="ARBA00001966"/>
    </source>
</evidence>
<dbReference type="PATRIC" id="fig|869279.4.peg.2319"/>
<dbReference type="InterPro" id="IPR036503">
    <property type="entry name" value="Ald_Fedxn_OxRdtase_N_sf"/>
</dbReference>
<keyword evidence="5" id="KW-0560">Oxidoreductase</keyword>
<keyword evidence="3" id="KW-0004">4Fe-4S</keyword>
<proteinExistence type="inferred from homology"/>